<feature type="transmembrane region" description="Helical" evidence="2">
    <location>
        <begin position="131"/>
        <end position="154"/>
    </location>
</feature>
<protein>
    <recommendedName>
        <fullName evidence="6">Zinc ribbon domain-containing protein</fullName>
    </recommendedName>
</protein>
<evidence type="ECO:0000256" key="1">
    <source>
        <dbReference type="SAM" id="MobiDB-lite"/>
    </source>
</evidence>
<keyword evidence="2" id="KW-1133">Transmembrane helix</keyword>
<evidence type="ECO:0000256" key="3">
    <source>
        <dbReference type="SAM" id="SignalP"/>
    </source>
</evidence>
<keyword evidence="2" id="KW-0812">Transmembrane</keyword>
<keyword evidence="3" id="KW-0732">Signal</keyword>
<dbReference type="InterPro" id="IPR013783">
    <property type="entry name" value="Ig-like_fold"/>
</dbReference>
<evidence type="ECO:0000313" key="5">
    <source>
        <dbReference type="Proteomes" id="UP000055060"/>
    </source>
</evidence>
<sequence length="256" mass="28088">MKKRWFSILLAGMLLLAFVLPAAAQTDAEYLLKVNKIMGTNMGSQINGTFKLGIDGDLSVVKSVEFRIDGQAIGTADTAPFTLVFKTTSFSGGAHKLSAAVSTTDGRTLETPARTFDFISGEQAGELFSRVILPVMGIIFGVIAVMMVLQFVVFRNRPLAHIEPGAPRNYGLKGGAICSHCGRPFAIHFWAINLLPTMRYDRCDYCGKWGVQHIVSLSALRAAEQREIAAARPEVPIPEKSEEEKLKEMMDKAKYE</sequence>
<accession>A0A0K8MXY5</accession>
<proteinExistence type="predicted"/>
<gene>
    <name evidence="4" type="ORF">LARV_03909</name>
</gene>
<dbReference type="Proteomes" id="UP000055060">
    <property type="component" value="Unassembled WGS sequence"/>
</dbReference>
<dbReference type="STRING" id="360412.LARV_03909"/>
<keyword evidence="5" id="KW-1185">Reference proteome</keyword>
<dbReference type="EMBL" id="DF967973">
    <property type="protein sequence ID" value="GAP16113.1"/>
    <property type="molecule type" value="Genomic_DNA"/>
</dbReference>
<feature type="signal peptide" evidence="3">
    <location>
        <begin position="1"/>
        <end position="24"/>
    </location>
</feature>
<reference evidence="4" key="1">
    <citation type="submission" date="2015-07" db="EMBL/GenBank/DDBJ databases">
        <title>Draft Genome Sequences of Anaerolinea thermolimosa IMO-1, Bellilinea caldifistulae GOMI-1, Leptolinea tardivitalis YMTK-2, Levilinea saccharolytica KIBI-1,Longilinea arvoryzae KOME-1, Previously Described as Members of the Anaerolineaceae (Chloroflexi).</title>
        <authorList>
            <person name="Sekiguchi Y."/>
            <person name="Ohashi A."/>
            <person name="Matsuura N."/>
            <person name="Tourlousse M.D."/>
        </authorList>
    </citation>
    <scope>NUCLEOTIDE SEQUENCE [LARGE SCALE GENOMIC DNA]</scope>
    <source>
        <strain evidence="4">KOME-1</strain>
    </source>
</reference>
<dbReference type="Gene3D" id="2.60.40.10">
    <property type="entry name" value="Immunoglobulins"/>
    <property type="match status" value="1"/>
</dbReference>
<evidence type="ECO:0000256" key="2">
    <source>
        <dbReference type="SAM" id="Phobius"/>
    </source>
</evidence>
<dbReference type="Pfam" id="PF17957">
    <property type="entry name" value="Big_7"/>
    <property type="match status" value="1"/>
</dbReference>
<name>A0A0K8MXY5_9CHLR</name>
<dbReference type="AlphaFoldDB" id="A0A0K8MXY5"/>
<feature type="region of interest" description="Disordered" evidence="1">
    <location>
        <begin position="233"/>
        <end position="256"/>
    </location>
</feature>
<dbReference type="OrthoDB" id="171891at2"/>
<feature type="compositionally biased region" description="Basic and acidic residues" evidence="1">
    <location>
        <begin position="237"/>
        <end position="256"/>
    </location>
</feature>
<feature type="chain" id="PRO_5005512972" description="Zinc ribbon domain-containing protein" evidence="3">
    <location>
        <begin position="25"/>
        <end position="256"/>
    </location>
</feature>
<keyword evidence="2" id="KW-0472">Membrane</keyword>
<evidence type="ECO:0000313" key="4">
    <source>
        <dbReference type="EMBL" id="GAP16113.1"/>
    </source>
</evidence>
<organism evidence="4">
    <name type="scientific">Longilinea arvoryzae</name>
    <dbReference type="NCBI Taxonomy" id="360412"/>
    <lineage>
        <taxon>Bacteria</taxon>
        <taxon>Bacillati</taxon>
        <taxon>Chloroflexota</taxon>
        <taxon>Anaerolineae</taxon>
        <taxon>Anaerolineales</taxon>
        <taxon>Anaerolineaceae</taxon>
        <taxon>Longilinea</taxon>
    </lineage>
</organism>
<evidence type="ECO:0008006" key="6">
    <source>
        <dbReference type="Google" id="ProtNLM"/>
    </source>
</evidence>
<dbReference type="RefSeq" id="WP_075075494.1">
    <property type="nucleotide sequence ID" value="NZ_DF967973.1"/>
</dbReference>